<organism evidence="2 3">
    <name type="scientific">Stenotrophomonas humi</name>
    <dbReference type="NCBI Taxonomy" id="405444"/>
    <lineage>
        <taxon>Bacteria</taxon>
        <taxon>Pseudomonadati</taxon>
        <taxon>Pseudomonadota</taxon>
        <taxon>Gammaproteobacteria</taxon>
        <taxon>Lysobacterales</taxon>
        <taxon>Lysobacteraceae</taxon>
        <taxon>Stenotrophomonas</taxon>
    </lineage>
</organism>
<dbReference type="AlphaFoldDB" id="A0A0R0C3U7"/>
<accession>A0A0R0C3U7</accession>
<dbReference type="InterPro" id="IPR026634">
    <property type="entry name" value="TPST-like"/>
</dbReference>
<keyword evidence="3" id="KW-1185">Reference proteome</keyword>
<gene>
    <name evidence="2" type="ORF">ABB26_07510</name>
</gene>
<dbReference type="SUPFAM" id="SSF48452">
    <property type="entry name" value="TPR-like"/>
    <property type="match status" value="1"/>
</dbReference>
<dbReference type="PANTHER" id="PTHR12788">
    <property type="entry name" value="PROTEIN-TYROSINE SULFOTRANSFERASE 2"/>
    <property type="match status" value="1"/>
</dbReference>
<dbReference type="Proteomes" id="UP000050864">
    <property type="component" value="Unassembled WGS sequence"/>
</dbReference>
<proteinExistence type="predicted"/>
<dbReference type="PATRIC" id="fig|405444.3.peg.513"/>
<dbReference type="Pfam" id="PF13469">
    <property type="entry name" value="Sulfotransfer_3"/>
    <property type="match status" value="1"/>
</dbReference>
<sequence>MQLLALALAHQGKTEAARALFEEAAQRQPRVPETWINLGNACLECGDHAGADRAFEHARSLVGDDVAVLLGQGLAWLGLRRFVDAHRVLAKAFACEPDAADVRLAYAQSLMELERFDDLALCLADIDADTLDIDQQRALAWLWAQAGDDEHALALYQQLLATTPADSESRVRLALLLERLNRIDEAASVLNMVAADSGGMWALASARVLRRQGQLSEAMERLLPALSQPLPLAMQAQLRFEQAKCHDAAGATDEAMTALALAHDASAQAFLERMPDTELPAVLGWLQQRLQHRAPEAWNAPVEDMQPEDPVFLVGFPRSGTTLLERMLDAHPQLDVLDERPALEVAIEYLRGRPGWRDTDLDQSLALLTSAQITHARDIYWQQVRRYVHPSGRLIDKYPLTMTRLPYVARLFPRAQWLLLLRHPCDCVLSCHMQAFGMNGGALAFASLEATANTYATVMAWWDAQRQRAPARVHVLRYEDLVRAPEAELEALMGFLSLSMEPVQLASHHASAARTRRINTPSYAQVIQPINANAVDRWKRYRAYFTDATLAALTPWLQRYGYGVE</sequence>
<dbReference type="GO" id="GO:0008476">
    <property type="term" value="F:protein-tyrosine sulfotransferase activity"/>
    <property type="evidence" value="ECO:0007669"/>
    <property type="project" value="InterPro"/>
</dbReference>
<reference evidence="2 3" key="1">
    <citation type="submission" date="2015-05" db="EMBL/GenBank/DDBJ databases">
        <title>Genome sequencing and analysis of members of genus Stenotrophomonas.</title>
        <authorList>
            <person name="Patil P.P."/>
            <person name="Midha S."/>
            <person name="Patil P.B."/>
        </authorList>
    </citation>
    <scope>NUCLEOTIDE SEQUENCE [LARGE SCALE GENOMIC DNA]</scope>
    <source>
        <strain evidence="2 3">DSM 18929</strain>
    </source>
</reference>
<protein>
    <recommendedName>
        <fullName evidence="4">Sulfotransferase</fullName>
    </recommendedName>
</protein>
<dbReference type="Pfam" id="PF13432">
    <property type="entry name" value="TPR_16"/>
    <property type="match status" value="1"/>
</dbReference>
<evidence type="ECO:0000256" key="1">
    <source>
        <dbReference type="ARBA" id="ARBA00022679"/>
    </source>
</evidence>
<evidence type="ECO:0000313" key="3">
    <source>
        <dbReference type="Proteomes" id="UP000050864"/>
    </source>
</evidence>
<dbReference type="SUPFAM" id="SSF52540">
    <property type="entry name" value="P-loop containing nucleoside triphosphate hydrolases"/>
    <property type="match status" value="1"/>
</dbReference>
<dbReference type="Pfam" id="PF14559">
    <property type="entry name" value="TPR_19"/>
    <property type="match status" value="1"/>
</dbReference>
<name>A0A0R0C3U7_9GAMM</name>
<dbReference type="Gene3D" id="1.25.40.10">
    <property type="entry name" value="Tetratricopeptide repeat domain"/>
    <property type="match status" value="3"/>
</dbReference>
<evidence type="ECO:0000313" key="2">
    <source>
        <dbReference type="EMBL" id="KRG64461.1"/>
    </source>
</evidence>
<dbReference type="STRING" id="405444.ABB26_07510"/>
<evidence type="ECO:0008006" key="4">
    <source>
        <dbReference type="Google" id="ProtNLM"/>
    </source>
</evidence>
<keyword evidence="1" id="KW-0808">Transferase</keyword>
<dbReference type="InterPro" id="IPR027417">
    <property type="entry name" value="P-loop_NTPase"/>
</dbReference>
<dbReference type="EMBL" id="LDJI01000013">
    <property type="protein sequence ID" value="KRG64461.1"/>
    <property type="molecule type" value="Genomic_DNA"/>
</dbReference>
<dbReference type="Gene3D" id="3.40.50.300">
    <property type="entry name" value="P-loop containing nucleotide triphosphate hydrolases"/>
    <property type="match status" value="1"/>
</dbReference>
<dbReference type="InterPro" id="IPR011990">
    <property type="entry name" value="TPR-like_helical_dom_sf"/>
</dbReference>
<comment type="caution">
    <text evidence="2">The sequence shown here is derived from an EMBL/GenBank/DDBJ whole genome shotgun (WGS) entry which is preliminary data.</text>
</comment>
<dbReference type="PANTHER" id="PTHR12788:SF10">
    <property type="entry name" value="PROTEIN-TYROSINE SULFOTRANSFERASE"/>
    <property type="match status" value="1"/>
</dbReference>